<comment type="subcellular location">
    <subcellularLocation>
        <location evidence="2">Cell membrane</location>
    </subcellularLocation>
</comment>
<dbReference type="InterPro" id="IPR036097">
    <property type="entry name" value="HisK_dim/P_sf"/>
</dbReference>
<dbReference type="SMART" id="SM00387">
    <property type="entry name" value="HATPase_c"/>
    <property type="match status" value="1"/>
</dbReference>
<evidence type="ECO:0000256" key="3">
    <source>
        <dbReference type="ARBA" id="ARBA00012438"/>
    </source>
</evidence>
<keyword evidence="10" id="KW-0175">Coiled coil</keyword>
<keyword evidence="8 11" id="KW-1133">Transmembrane helix</keyword>
<dbReference type="InterPro" id="IPR050736">
    <property type="entry name" value="Sensor_HK_Regulatory"/>
</dbReference>
<evidence type="ECO:0000256" key="6">
    <source>
        <dbReference type="ARBA" id="ARBA00022692"/>
    </source>
</evidence>
<dbReference type="InterPro" id="IPR036890">
    <property type="entry name" value="HATPase_C_sf"/>
</dbReference>
<keyword evidence="5 14" id="KW-0808">Transferase</keyword>
<feature type="domain" description="HAMP" evidence="13">
    <location>
        <begin position="319"/>
        <end position="371"/>
    </location>
</feature>
<dbReference type="EC" id="2.7.13.3" evidence="3"/>
<dbReference type="PROSITE" id="PS50885">
    <property type="entry name" value="HAMP"/>
    <property type="match status" value="1"/>
</dbReference>
<evidence type="ECO:0000256" key="2">
    <source>
        <dbReference type="ARBA" id="ARBA00004236"/>
    </source>
</evidence>
<dbReference type="Gene3D" id="3.30.565.10">
    <property type="entry name" value="Histidine kinase-like ATPase, C-terminal domain"/>
    <property type="match status" value="1"/>
</dbReference>
<accession>A0ABR6BNN6</accession>
<keyword evidence="4" id="KW-0597">Phosphoprotein</keyword>
<dbReference type="GO" id="GO:0004673">
    <property type="term" value="F:protein histidine kinase activity"/>
    <property type="evidence" value="ECO:0007669"/>
    <property type="project" value="UniProtKB-EC"/>
</dbReference>
<dbReference type="Proteomes" id="UP000517916">
    <property type="component" value="Unassembled WGS sequence"/>
</dbReference>
<dbReference type="PANTHER" id="PTHR43711:SF1">
    <property type="entry name" value="HISTIDINE KINASE 1"/>
    <property type="match status" value="1"/>
</dbReference>
<evidence type="ECO:0000256" key="10">
    <source>
        <dbReference type="SAM" id="Coils"/>
    </source>
</evidence>
<evidence type="ECO:0000256" key="8">
    <source>
        <dbReference type="ARBA" id="ARBA00022989"/>
    </source>
</evidence>
<organism evidence="14 15">
    <name type="scientific">Kutzneria viridogrisea</name>
    <dbReference type="NCBI Taxonomy" id="47990"/>
    <lineage>
        <taxon>Bacteria</taxon>
        <taxon>Bacillati</taxon>
        <taxon>Actinomycetota</taxon>
        <taxon>Actinomycetes</taxon>
        <taxon>Pseudonocardiales</taxon>
        <taxon>Pseudonocardiaceae</taxon>
        <taxon>Kutzneria</taxon>
    </lineage>
</organism>
<dbReference type="PROSITE" id="PS50109">
    <property type="entry name" value="HIS_KIN"/>
    <property type="match status" value="1"/>
</dbReference>
<evidence type="ECO:0000256" key="1">
    <source>
        <dbReference type="ARBA" id="ARBA00000085"/>
    </source>
</evidence>
<dbReference type="SMART" id="SM00388">
    <property type="entry name" value="HisKA"/>
    <property type="match status" value="1"/>
</dbReference>
<comment type="caution">
    <text evidence="14">The sequence shown here is derived from an EMBL/GenBank/DDBJ whole genome shotgun (WGS) entry which is preliminary data.</text>
</comment>
<dbReference type="InterPro" id="IPR004358">
    <property type="entry name" value="Sig_transdc_His_kin-like_C"/>
</dbReference>
<dbReference type="SUPFAM" id="SSF158472">
    <property type="entry name" value="HAMP domain-like"/>
    <property type="match status" value="1"/>
</dbReference>
<dbReference type="PANTHER" id="PTHR43711">
    <property type="entry name" value="TWO-COMPONENT HISTIDINE KINASE"/>
    <property type="match status" value="1"/>
</dbReference>
<reference evidence="14 15" key="1">
    <citation type="submission" date="2020-08" db="EMBL/GenBank/DDBJ databases">
        <title>Genomic Encyclopedia of Archaeal and Bacterial Type Strains, Phase II (KMG-II): from individual species to whole genera.</title>
        <authorList>
            <person name="Goeker M."/>
        </authorList>
    </citation>
    <scope>NUCLEOTIDE SEQUENCE [LARGE SCALE GENOMIC DNA]</scope>
    <source>
        <strain evidence="14 15">DSM 43850</strain>
    </source>
</reference>
<keyword evidence="11" id="KW-0472">Membrane</keyword>
<evidence type="ECO:0000256" key="5">
    <source>
        <dbReference type="ARBA" id="ARBA00022679"/>
    </source>
</evidence>
<feature type="domain" description="Histidine kinase" evidence="12">
    <location>
        <begin position="379"/>
        <end position="587"/>
    </location>
</feature>
<evidence type="ECO:0000256" key="11">
    <source>
        <dbReference type="SAM" id="Phobius"/>
    </source>
</evidence>
<evidence type="ECO:0000313" key="15">
    <source>
        <dbReference type="Proteomes" id="UP000517916"/>
    </source>
</evidence>
<dbReference type="InterPro" id="IPR005467">
    <property type="entry name" value="His_kinase_dom"/>
</dbReference>
<dbReference type="Pfam" id="PF00672">
    <property type="entry name" value="HAMP"/>
    <property type="match status" value="1"/>
</dbReference>
<dbReference type="InterPro" id="IPR003661">
    <property type="entry name" value="HisK_dim/P_dom"/>
</dbReference>
<feature type="transmembrane region" description="Helical" evidence="11">
    <location>
        <begin position="12"/>
        <end position="35"/>
    </location>
</feature>
<evidence type="ECO:0000313" key="14">
    <source>
        <dbReference type="EMBL" id="MBA8928237.1"/>
    </source>
</evidence>
<dbReference type="SUPFAM" id="SSF47384">
    <property type="entry name" value="Homodimeric domain of signal transducing histidine kinase"/>
    <property type="match status" value="1"/>
</dbReference>
<dbReference type="EMBL" id="JACJID010000004">
    <property type="protein sequence ID" value="MBA8928237.1"/>
    <property type="molecule type" value="Genomic_DNA"/>
</dbReference>
<evidence type="ECO:0000259" key="12">
    <source>
        <dbReference type="PROSITE" id="PS50109"/>
    </source>
</evidence>
<gene>
    <name evidence="14" type="ORF">BC739_005454</name>
</gene>
<dbReference type="SUPFAM" id="SSF55874">
    <property type="entry name" value="ATPase domain of HSP90 chaperone/DNA topoisomerase II/histidine kinase"/>
    <property type="match status" value="1"/>
</dbReference>
<dbReference type="Gene3D" id="6.10.340.10">
    <property type="match status" value="1"/>
</dbReference>
<name>A0ABR6BNN6_9PSEU</name>
<dbReference type="CDD" id="cd00082">
    <property type="entry name" value="HisKA"/>
    <property type="match status" value="1"/>
</dbReference>
<dbReference type="Pfam" id="PF00512">
    <property type="entry name" value="HisKA"/>
    <property type="match status" value="1"/>
</dbReference>
<dbReference type="SMART" id="SM00304">
    <property type="entry name" value="HAMP"/>
    <property type="match status" value="1"/>
</dbReference>
<dbReference type="PRINTS" id="PR00344">
    <property type="entry name" value="BCTRLSENSOR"/>
</dbReference>
<evidence type="ECO:0000259" key="13">
    <source>
        <dbReference type="PROSITE" id="PS50885"/>
    </source>
</evidence>
<evidence type="ECO:0000256" key="4">
    <source>
        <dbReference type="ARBA" id="ARBA00022553"/>
    </source>
</evidence>
<dbReference type="Pfam" id="PF02518">
    <property type="entry name" value="HATPase_c"/>
    <property type="match status" value="1"/>
</dbReference>
<sequence length="589" mass="62628">MTARPDLRRRLLVRLLASSVLIAVCSIAATAWLAVRSTSGAIRTEQGKALATDAHIYDVLLGYAATHPRWDGVSTVVDDLARQTGRVVVLTTPARTPIAQSAAGVSLPQTASAALDPLAVDPVLVPNAPADRIDTRAVGPFALTDRERARLRGAADAEVQCLRGAGFSAFVAEQPNGRAKVVTPGIDQLKPTVSCVDIPVDSPMPSEQKALGELNQLVNDCLAHKGYALIRLRLDLTWTASEPRVNPGSDQEPVTECVTSGRRQQLTPFVSPAALLFLSDPQGNPAPTTGLSTANAVGIGGTVAVVLLLTVGVTVLVATRLTRPIRALTEAAQRMRDGDTSARVRVRGKDEIGQLAAAFNELSEHRESLERQRKNMVSDVSHELRAPLGNIRGWLEAAQDGVAEFDPALVASLLEESILLQRLVDDLQDLALADAGKLRLHPEPVAVAELVEQVITAHRGQAEGRQVTAEVIDSPEVVADPVRLRQVLGNLVGNAVRHGDVTVRAEQVGEQVVISVRDTGPGIAPEDLPHVFDRFWRADRSRSRQTGGSGLGLAIVRNLVRLHGGTVTAESTLGEGATFTLRLPASSGH</sequence>
<feature type="coiled-coil region" evidence="10">
    <location>
        <begin position="352"/>
        <end position="379"/>
    </location>
</feature>
<keyword evidence="6 11" id="KW-0812">Transmembrane</keyword>
<keyword evidence="9" id="KW-0902">Two-component regulatory system</keyword>
<dbReference type="InterPro" id="IPR003594">
    <property type="entry name" value="HATPase_dom"/>
</dbReference>
<comment type="catalytic activity">
    <reaction evidence="1">
        <text>ATP + protein L-histidine = ADP + protein N-phospho-L-histidine.</text>
        <dbReference type="EC" id="2.7.13.3"/>
    </reaction>
</comment>
<keyword evidence="7 14" id="KW-0418">Kinase</keyword>
<dbReference type="CDD" id="cd06225">
    <property type="entry name" value="HAMP"/>
    <property type="match status" value="1"/>
</dbReference>
<proteinExistence type="predicted"/>
<dbReference type="Gene3D" id="1.10.287.130">
    <property type="match status" value="1"/>
</dbReference>
<protein>
    <recommendedName>
        <fullName evidence="3">histidine kinase</fullName>
        <ecNumber evidence="3">2.7.13.3</ecNumber>
    </recommendedName>
</protein>
<evidence type="ECO:0000256" key="7">
    <source>
        <dbReference type="ARBA" id="ARBA00022777"/>
    </source>
</evidence>
<keyword evidence="15" id="KW-1185">Reference proteome</keyword>
<dbReference type="CDD" id="cd00075">
    <property type="entry name" value="HATPase"/>
    <property type="match status" value="1"/>
</dbReference>
<evidence type="ECO:0000256" key="9">
    <source>
        <dbReference type="ARBA" id="ARBA00023012"/>
    </source>
</evidence>
<feature type="transmembrane region" description="Helical" evidence="11">
    <location>
        <begin position="296"/>
        <end position="318"/>
    </location>
</feature>
<dbReference type="InterPro" id="IPR003660">
    <property type="entry name" value="HAMP_dom"/>
</dbReference>
<dbReference type="RefSeq" id="WP_318296622.1">
    <property type="nucleotide sequence ID" value="NZ_BAAABQ010000073.1"/>
</dbReference>